<evidence type="ECO:0000313" key="3">
    <source>
        <dbReference type="EMBL" id="RGJ73965.1"/>
    </source>
</evidence>
<organism evidence="3 4">
    <name type="scientific">Phocaeicola vulgatus</name>
    <name type="common">Bacteroides vulgatus</name>
    <dbReference type="NCBI Taxonomy" id="821"/>
    <lineage>
        <taxon>Bacteria</taxon>
        <taxon>Pseudomonadati</taxon>
        <taxon>Bacteroidota</taxon>
        <taxon>Bacteroidia</taxon>
        <taxon>Bacteroidales</taxon>
        <taxon>Bacteroidaceae</taxon>
        <taxon>Phocaeicola</taxon>
    </lineage>
</organism>
<name>A0A3E4JEH0_PHOVU</name>
<evidence type="ECO:0000259" key="2">
    <source>
        <dbReference type="PROSITE" id="PS51194"/>
    </source>
</evidence>
<dbReference type="AlphaFoldDB" id="A0A3E4JEH0"/>
<feature type="domain" description="Helicase C-terminal" evidence="2">
    <location>
        <begin position="240"/>
        <end position="384"/>
    </location>
</feature>
<dbReference type="InterPro" id="IPR001650">
    <property type="entry name" value="Helicase_C-like"/>
</dbReference>
<evidence type="ECO:0000313" key="4">
    <source>
        <dbReference type="Proteomes" id="UP000260640"/>
    </source>
</evidence>
<dbReference type="PANTHER" id="PTHR47396">
    <property type="entry name" value="TYPE I RESTRICTION ENZYME ECOKI R PROTEIN"/>
    <property type="match status" value="1"/>
</dbReference>
<dbReference type="RefSeq" id="WP_117700423.1">
    <property type="nucleotide sequence ID" value="NZ_JAQEUR010000002.1"/>
</dbReference>
<proteinExistence type="predicted"/>
<evidence type="ECO:0000259" key="1">
    <source>
        <dbReference type="PROSITE" id="PS51192"/>
    </source>
</evidence>
<dbReference type="GO" id="GO:0004386">
    <property type="term" value="F:helicase activity"/>
    <property type="evidence" value="ECO:0007669"/>
    <property type="project" value="UniProtKB-KW"/>
</dbReference>
<dbReference type="GO" id="GO:0005524">
    <property type="term" value="F:ATP binding"/>
    <property type="evidence" value="ECO:0007669"/>
    <property type="project" value="InterPro"/>
</dbReference>
<dbReference type="PANTHER" id="PTHR47396:SF1">
    <property type="entry name" value="ATP-DEPENDENT HELICASE IRC3-RELATED"/>
    <property type="match status" value="1"/>
</dbReference>
<dbReference type="GO" id="GO:0016787">
    <property type="term" value="F:hydrolase activity"/>
    <property type="evidence" value="ECO:0007669"/>
    <property type="project" value="InterPro"/>
</dbReference>
<dbReference type="InterPro" id="IPR006935">
    <property type="entry name" value="Helicase/UvrB_N"/>
</dbReference>
<gene>
    <name evidence="3" type="ORF">DXD46_22285</name>
</gene>
<dbReference type="PROSITE" id="PS51194">
    <property type="entry name" value="HELICASE_CTER"/>
    <property type="match status" value="1"/>
</dbReference>
<comment type="caution">
    <text evidence="3">The sequence shown here is derived from an EMBL/GenBank/DDBJ whole genome shotgun (WGS) entry which is preliminary data.</text>
</comment>
<protein>
    <submittedName>
        <fullName evidence="3">ATP-dependent helicase</fullName>
    </submittedName>
</protein>
<dbReference type="InterPro" id="IPR014001">
    <property type="entry name" value="Helicase_ATP-bd"/>
</dbReference>
<feature type="domain" description="Helicase ATP-binding" evidence="1">
    <location>
        <begin position="25"/>
        <end position="182"/>
    </location>
</feature>
<dbReference type="SMART" id="SM00490">
    <property type="entry name" value="HELICc"/>
    <property type="match status" value="1"/>
</dbReference>
<dbReference type="GO" id="GO:0005829">
    <property type="term" value="C:cytosol"/>
    <property type="evidence" value="ECO:0007669"/>
    <property type="project" value="TreeGrafter"/>
</dbReference>
<dbReference type="InterPro" id="IPR050742">
    <property type="entry name" value="Helicase_Restrict-Modif_Enz"/>
</dbReference>
<keyword evidence="3" id="KW-0378">Hydrolase</keyword>
<dbReference type="Gene3D" id="3.40.50.300">
    <property type="entry name" value="P-loop containing nucleotide triphosphate hydrolases"/>
    <property type="match status" value="2"/>
</dbReference>
<dbReference type="SMART" id="SM00487">
    <property type="entry name" value="DEXDc"/>
    <property type="match status" value="1"/>
</dbReference>
<accession>A0A3E4JEH0</accession>
<dbReference type="PROSITE" id="PS51192">
    <property type="entry name" value="HELICASE_ATP_BIND_1"/>
    <property type="match status" value="1"/>
</dbReference>
<keyword evidence="3" id="KW-0067">ATP-binding</keyword>
<dbReference type="SUPFAM" id="SSF52540">
    <property type="entry name" value="P-loop containing nucleoside triphosphate hydrolases"/>
    <property type="match status" value="1"/>
</dbReference>
<keyword evidence="3" id="KW-0347">Helicase</keyword>
<dbReference type="Pfam" id="PF04851">
    <property type="entry name" value="ResIII"/>
    <property type="match status" value="1"/>
</dbReference>
<dbReference type="GO" id="GO:0003677">
    <property type="term" value="F:DNA binding"/>
    <property type="evidence" value="ECO:0007669"/>
    <property type="project" value="InterPro"/>
</dbReference>
<dbReference type="EMBL" id="QSPP01000143">
    <property type="protein sequence ID" value="RGJ73965.1"/>
    <property type="molecule type" value="Genomic_DNA"/>
</dbReference>
<sequence length="556" mass="63823">MDFQQLIQYNNNLREHQVEAKRKIYDAWNRYGSVMLQMPTGTGKTYLFTSIVNDILSTYRELHKDLHILIVAHRTELLDQISATLSKFGIAHGFVQGAREQHLWKRVQIASIMSLLTEKNYNNTLRLKFDYIIVDEAHHSLADTYIRLFELFPNAKKLGVTATPWRLNHESFLKLYQTLITSPQISWFISKHLLADFDYVSIKPDSYTQKLVDRSEVSQTGDFSNADLDNTFNTQRIRSKLYESYKHFADGRKGIIYAINKLHAAKIAELYSSHGINAVAIDCDTPKEERQNLIELFKEGRIKVLVNVEIFTEGFDCPDISFIQLARPTKSLALYLQQVGRGLRIVEGKGKTIIIDNVGLYNYFGLPDANRKWQYHFKGQDDVEHVTNKKDRISIGDADYVFDESKFNEDNEEMLVIRGATPRNVPIKSVLQKSIVKPIQEISLCDYYLVRGNSDAFSVYPFVKKKGKVTGGVSGCIYEYSSKQHPIIFTANTDKNIELVKRDTKLETIIGFSAMLLQIPENEILNLDNLCRISGTETRDKASLFEVLKMLSEIQL</sequence>
<reference evidence="3 4" key="1">
    <citation type="submission" date="2018-08" db="EMBL/GenBank/DDBJ databases">
        <title>A genome reference for cultivated species of the human gut microbiota.</title>
        <authorList>
            <person name="Zou Y."/>
            <person name="Xue W."/>
            <person name="Luo G."/>
        </authorList>
    </citation>
    <scope>NUCLEOTIDE SEQUENCE [LARGE SCALE GENOMIC DNA]</scope>
    <source>
        <strain evidence="3 4">TM05-16</strain>
    </source>
</reference>
<dbReference type="Proteomes" id="UP000260640">
    <property type="component" value="Unassembled WGS sequence"/>
</dbReference>
<keyword evidence="3" id="KW-0547">Nucleotide-binding</keyword>
<dbReference type="InterPro" id="IPR027417">
    <property type="entry name" value="P-loop_NTPase"/>
</dbReference>
<dbReference type="Pfam" id="PF00271">
    <property type="entry name" value="Helicase_C"/>
    <property type="match status" value="1"/>
</dbReference>